<evidence type="ECO:0000313" key="4">
    <source>
        <dbReference type="EMBL" id="KJH52994.1"/>
    </source>
</evidence>
<sequence length="391" mass="45082">MVSDIKDLSTSISLGSDAVSVKDVFRKEIEGTQYFLLSAYNSLGLFDTLHESAKQRIVTAEYNQSITEQQIMHVLSHSSQAIRDCFSSAVINMLAIYCNTYGQCISSQIIICLSSNSDRNLHIFQEFIDFVLAEFSNKILWEDIMKDCPFYYAIFVERSVFFHLDSQRTGKVSIQDLTSTKMIDDLFEVLLEQKSNQEKDTSNHTASWCSLTNFWRVLEQFRHCDEDWSGMVSLQECHRIKDGTLTPLFLERIFATQTLYGEKSCKEMDFRGFVELDIAIRTRNQSSSIKWLFNILDLRDDGYLDRYEITMMIESMLKNMARLEGYSNFIAEDIVDEVIDMLVPSIQNRISLEDVLKNGMTETAFGILIDYTAFLKYENREDDAGTQDIGL</sequence>
<dbReference type="GO" id="GO:0005737">
    <property type="term" value="C:cytoplasm"/>
    <property type="evidence" value="ECO:0007669"/>
    <property type="project" value="UniProtKB-SubCell"/>
</dbReference>
<reference evidence="5" key="2">
    <citation type="journal article" date="2016" name="Sci. Rep.">
        <title>Dictyocaulus viviparus genome, variome and transcriptome elucidate lungworm biology and support future intervention.</title>
        <authorList>
            <person name="McNulty S.N."/>
            <person name="Strube C."/>
            <person name="Rosa B.A."/>
            <person name="Martin J.C."/>
            <person name="Tyagi R."/>
            <person name="Choi Y.J."/>
            <person name="Wang Q."/>
            <person name="Hallsworth Pepin K."/>
            <person name="Zhang X."/>
            <person name="Ozersky P."/>
            <person name="Wilson R.K."/>
            <person name="Sternberg P.W."/>
            <person name="Gasser R.B."/>
            <person name="Mitreva M."/>
        </authorList>
    </citation>
    <scope>NUCLEOTIDE SEQUENCE [LARGE SCALE GENOMIC DNA]</scope>
    <source>
        <strain evidence="5">HannoverDv2000</strain>
    </source>
</reference>
<accession>A0A0D8YAG3</accession>
<dbReference type="GO" id="GO:0000226">
    <property type="term" value="P:microtubule cytoskeleton organization"/>
    <property type="evidence" value="ECO:0007669"/>
    <property type="project" value="TreeGrafter"/>
</dbReference>
<comment type="subcellular location">
    <subcellularLocation>
        <location evidence="1">Cytoplasm</location>
    </subcellularLocation>
</comment>
<protein>
    <recommendedName>
        <fullName evidence="3">EF-hand domain-containing protein</fullName>
    </recommendedName>
</protein>
<feature type="domain" description="EF-hand" evidence="3">
    <location>
        <begin position="284"/>
        <end position="319"/>
    </location>
</feature>
<dbReference type="Gene3D" id="1.10.238.10">
    <property type="entry name" value="EF-hand"/>
    <property type="match status" value="1"/>
</dbReference>
<dbReference type="PANTHER" id="PTHR12085:SF3">
    <property type="entry name" value="SERINE_THREONINE-PROTEIN PHOSPHATASE 2A REGULATORY SUBUNIT B'' SUBUNIT GAMMA"/>
    <property type="match status" value="1"/>
</dbReference>
<keyword evidence="2" id="KW-0963">Cytoplasm</keyword>
<dbReference type="InterPro" id="IPR011992">
    <property type="entry name" value="EF-hand-dom_pair"/>
</dbReference>
<gene>
    <name evidence="4" type="ORF">DICVIV_00863</name>
</gene>
<dbReference type="GO" id="GO:0005819">
    <property type="term" value="C:spindle"/>
    <property type="evidence" value="ECO:0007669"/>
    <property type="project" value="TreeGrafter"/>
</dbReference>
<proteinExistence type="predicted"/>
<dbReference type="GO" id="GO:0035303">
    <property type="term" value="P:regulation of dephosphorylation"/>
    <property type="evidence" value="ECO:0007669"/>
    <property type="project" value="InterPro"/>
</dbReference>
<dbReference type="EMBL" id="KN716157">
    <property type="protein sequence ID" value="KJH52994.1"/>
    <property type="molecule type" value="Genomic_DNA"/>
</dbReference>
<dbReference type="GO" id="GO:0030865">
    <property type="term" value="P:cortical cytoskeleton organization"/>
    <property type="evidence" value="ECO:0007669"/>
    <property type="project" value="TreeGrafter"/>
</dbReference>
<evidence type="ECO:0000256" key="2">
    <source>
        <dbReference type="ARBA" id="ARBA00022490"/>
    </source>
</evidence>
<dbReference type="AlphaFoldDB" id="A0A0D8YAG3"/>
<organism evidence="4 5">
    <name type="scientific">Dictyocaulus viviparus</name>
    <name type="common">Bovine lungworm</name>
    <dbReference type="NCBI Taxonomy" id="29172"/>
    <lineage>
        <taxon>Eukaryota</taxon>
        <taxon>Metazoa</taxon>
        <taxon>Ecdysozoa</taxon>
        <taxon>Nematoda</taxon>
        <taxon>Chromadorea</taxon>
        <taxon>Rhabditida</taxon>
        <taxon>Rhabditina</taxon>
        <taxon>Rhabditomorpha</taxon>
        <taxon>Strongyloidea</taxon>
        <taxon>Metastrongylidae</taxon>
        <taxon>Dictyocaulus</taxon>
    </lineage>
</organism>
<name>A0A0D8YAG3_DICVI</name>
<dbReference type="PROSITE" id="PS50222">
    <property type="entry name" value="EF_HAND_2"/>
    <property type="match status" value="1"/>
</dbReference>
<dbReference type="Proteomes" id="UP000053766">
    <property type="component" value="Unassembled WGS sequence"/>
</dbReference>
<dbReference type="PANTHER" id="PTHR12085">
    <property type="entry name" value="SERINE/THREONINE-PROTEIN PHOSPHATASE 2A REGULATORY SUBUNIT B'' SUBUNIT GAMMA"/>
    <property type="match status" value="1"/>
</dbReference>
<dbReference type="GO" id="GO:0005813">
    <property type="term" value="C:centrosome"/>
    <property type="evidence" value="ECO:0007669"/>
    <property type="project" value="TreeGrafter"/>
</dbReference>
<dbReference type="InterPro" id="IPR039865">
    <property type="entry name" value="PPP2R3C"/>
</dbReference>
<reference evidence="4 5" key="1">
    <citation type="submission" date="2013-11" db="EMBL/GenBank/DDBJ databases">
        <title>Draft genome of the bovine lungworm Dictyocaulus viviparus.</title>
        <authorList>
            <person name="Mitreva M."/>
        </authorList>
    </citation>
    <scope>NUCLEOTIDE SEQUENCE [LARGE SCALE GENOMIC DNA]</scope>
    <source>
        <strain evidence="4 5">HannoverDv2000</strain>
    </source>
</reference>
<dbReference type="GO" id="GO:0005509">
    <property type="term" value="F:calcium ion binding"/>
    <property type="evidence" value="ECO:0007669"/>
    <property type="project" value="InterPro"/>
</dbReference>
<dbReference type="OrthoDB" id="10265007at2759"/>
<evidence type="ECO:0000259" key="3">
    <source>
        <dbReference type="PROSITE" id="PS50222"/>
    </source>
</evidence>
<keyword evidence="5" id="KW-1185">Reference proteome</keyword>
<dbReference type="STRING" id="29172.A0A0D8YAG3"/>
<evidence type="ECO:0000313" key="5">
    <source>
        <dbReference type="Proteomes" id="UP000053766"/>
    </source>
</evidence>
<dbReference type="SUPFAM" id="SSF47473">
    <property type="entry name" value="EF-hand"/>
    <property type="match status" value="1"/>
</dbReference>
<dbReference type="InterPro" id="IPR002048">
    <property type="entry name" value="EF_hand_dom"/>
</dbReference>
<evidence type="ECO:0000256" key="1">
    <source>
        <dbReference type="ARBA" id="ARBA00004496"/>
    </source>
</evidence>